<dbReference type="Gene3D" id="3.30.70.100">
    <property type="match status" value="1"/>
</dbReference>
<comment type="caution">
    <text evidence="3">The sequence shown here is derived from an EMBL/GenBank/DDBJ whole genome shotgun (WGS) entry which is preliminary data.</text>
</comment>
<dbReference type="CDD" id="cd00371">
    <property type="entry name" value="HMA"/>
    <property type="match status" value="1"/>
</dbReference>
<accession>A0A9D1S9H5</accession>
<dbReference type="Pfam" id="PF00403">
    <property type="entry name" value="HMA"/>
    <property type="match status" value="1"/>
</dbReference>
<dbReference type="SUPFAM" id="SSF55008">
    <property type="entry name" value="HMA, heavy metal-associated domain"/>
    <property type="match status" value="1"/>
</dbReference>
<gene>
    <name evidence="3" type="ORF">IAB70_01970</name>
</gene>
<feature type="domain" description="HMA" evidence="2">
    <location>
        <begin position="1"/>
        <end position="69"/>
    </location>
</feature>
<name>A0A9D1S9H5_9FIRM</name>
<dbReference type="InterPro" id="IPR036163">
    <property type="entry name" value="HMA_dom_sf"/>
</dbReference>
<dbReference type="GO" id="GO:0046872">
    <property type="term" value="F:metal ion binding"/>
    <property type="evidence" value="ECO:0007669"/>
    <property type="project" value="UniProtKB-KW"/>
</dbReference>
<keyword evidence="1" id="KW-0479">Metal-binding</keyword>
<evidence type="ECO:0000259" key="2">
    <source>
        <dbReference type="PROSITE" id="PS50846"/>
    </source>
</evidence>
<evidence type="ECO:0000313" key="3">
    <source>
        <dbReference type="EMBL" id="HIU51383.1"/>
    </source>
</evidence>
<dbReference type="PROSITE" id="PS50846">
    <property type="entry name" value="HMA_2"/>
    <property type="match status" value="1"/>
</dbReference>
<organism evidence="3 4">
    <name type="scientific">Candidatus Merdicola faecigallinarum</name>
    <dbReference type="NCBI Taxonomy" id="2840862"/>
    <lineage>
        <taxon>Bacteria</taxon>
        <taxon>Bacillati</taxon>
        <taxon>Bacillota</taxon>
        <taxon>Clostridia</taxon>
        <taxon>Candidatus Merdicola</taxon>
    </lineage>
</organism>
<evidence type="ECO:0000313" key="4">
    <source>
        <dbReference type="Proteomes" id="UP000824093"/>
    </source>
</evidence>
<dbReference type="Proteomes" id="UP000824093">
    <property type="component" value="Unassembled WGS sequence"/>
</dbReference>
<evidence type="ECO:0000256" key="1">
    <source>
        <dbReference type="ARBA" id="ARBA00022723"/>
    </source>
</evidence>
<dbReference type="InterPro" id="IPR006121">
    <property type="entry name" value="HMA_dom"/>
</dbReference>
<proteinExistence type="predicted"/>
<dbReference type="PROSITE" id="PS01047">
    <property type="entry name" value="HMA_1"/>
    <property type="match status" value="1"/>
</dbReference>
<dbReference type="EMBL" id="DVNH01000016">
    <property type="protein sequence ID" value="HIU51383.1"/>
    <property type="molecule type" value="Genomic_DNA"/>
</dbReference>
<reference evidence="3" key="1">
    <citation type="submission" date="2020-10" db="EMBL/GenBank/DDBJ databases">
        <authorList>
            <person name="Gilroy R."/>
        </authorList>
    </citation>
    <scope>NUCLEOTIDE SEQUENCE</scope>
    <source>
        <strain evidence="3">CHK195-15760</strain>
    </source>
</reference>
<sequence length="73" mass="8485">MKSKFKIKGLDCANCAAELERAIQKIEGMNAVSISFMAERMEIEYEENHKEEIIKQLKKVVKREEPDVTIEEI</sequence>
<dbReference type="InterPro" id="IPR017969">
    <property type="entry name" value="Heavy-metal-associated_CS"/>
</dbReference>
<protein>
    <submittedName>
        <fullName evidence="3">Cation transporter</fullName>
    </submittedName>
</protein>
<reference evidence="3" key="2">
    <citation type="journal article" date="2021" name="PeerJ">
        <title>Extensive microbial diversity within the chicken gut microbiome revealed by metagenomics and culture.</title>
        <authorList>
            <person name="Gilroy R."/>
            <person name="Ravi A."/>
            <person name="Getino M."/>
            <person name="Pursley I."/>
            <person name="Horton D.L."/>
            <person name="Alikhan N.F."/>
            <person name="Baker D."/>
            <person name="Gharbi K."/>
            <person name="Hall N."/>
            <person name="Watson M."/>
            <person name="Adriaenssens E.M."/>
            <person name="Foster-Nyarko E."/>
            <person name="Jarju S."/>
            <person name="Secka A."/>
            <person name="Antonio M."/>
            <person name="Oren A."/>
            <person name="Chaudhuri R.R."/>
            <person name="La Ragione R."/>
            <person name="Hildebrand F."/>
            <person name="Pallen M.J."/>
        </authorList>
    </citation>
    <scope>NUCLEOTIDE SEQUENCE</scope>
    <source>
        <strain evidence="3">CHK195-15760</strain>
    </source>
</reference>
<dbReference type="AlphaFoldDB" id="A0A9D1S9H5"/>